<reference evidence="2 3" key="1">
    <citation type="submission" date="2017-10" db="EMBL/GenBank/DDBJ databases">
        <title>Genomics of the genus Arcobacter.</title>
        <authorList>
            <person name="Perez-Cataluna A."/>
            <person name="Figueras M.J."/>
        </authorList>
    </citation>
    <scope>NUCLEOTIDE SEQUENCE [LARGE SCALE GENOMIC DNA]</scope>
    <source>
        <strain evidence="2 3">CECT 9230</strain>
    </source>
</reference>
<gene>
    <name evidence="2" type="ORF">CRU91_03885</name>
</gene>
<dbReference type="Proteomes" id="UP000252669">
    <property type="component" value="Unassembled WGS sequence"/>
</dbReference>
<feature type="transmembrane region" description="Helical" evidence="1">
    <location>
        <begin position="21"/>
        <end position="42"/>
    </location>
</feature>
<dbReference type="AlphaFoldDB" id="A0A366MTA2"/>
<proteinExistence type="predicted"/>
<comment type="caution">
    <text evidence="2">The sequence shown here is derived from an EMBL/GenBank/DDBJ whole genome shotgun (WGS) entry which is preliminary data.</text>
</comment>
<feature type="transmembrane region" description="Helical" evidence="1">
    <location>
        <begin position="54"/>
        <end position="74"/>
    </location>
</feature>
<accession>A0A366MTA2</accession>
<name>A0A366MTA2_9BACT</name>
<keyword evidence="1" id="KW-0472">Membrane</keyword>
<keyword evidence="1" id="KW-1133">Transmembrane helix</keyword>
<sequence>MIEDEKIDYDKNPIEIKDYNTLFMFLVNISLIPVLIFVYINHKYNPGEISEASLYRNLFIIIPFAMSFYMVPYIKSRGKRKIVLTNTDIKFMHENKIIEEIKISEITNIKKTYIDMYHKSQNLKSYQRFGLLIVFPLIAILSDSYYILLIIPFMHIFLVITKYLFHKLKDENYKYKFFDAILVYSGDKFINILPTTNNEYEKVRKYFLDKNLGDIQNKNIYFKLFEHSFERIKFDRH</sequence>
<keyword evidence="3" id="KW-1185">Reference proteome</keyword>
<dbReference type="OrthoDB" id="5363552at2"/>
<evidence type="ECO:0000313" key="3">
    <source>
        <dbReference type="Proteomes" id="UP000252669"/>
    </source>
</evidence>
<keyword evidence="1" id="KW-0812">Transmembrane</keyword>
<dbReference type="RefSeq" id="WP_113893593.1">
    <property type="nucleotide sequence ID" value="NZ_JANJGA010000001.1"/>
</dbReference>
<organism evidence="2 3">
    <name type="scientific">Aliarcobacter vitoriensis</name>
    <dbReference type="NCBI Taxonomy" id="2011099"/>
    <lineage>
        <taxon>Bacteria</taxon>
        <taxon>Pseudomonadati</taxon>
        <taxon>Campylobacterota</taxon>
        <taxon>Epsilonproteobacteria</taxon>
        <taxon>Campylobacterales</taxon>
        <taxon>Arcobacteraceae</taxon>
        <taxon>Aliarcobacter</taxon>
    </lineage>
</organism>
<protein>
    <submittedName>
        <fullName evidence="2">Uncharacterized protein</fullName>
    </submittedName>
</protein>
<evidence type="ECO:0000313" key="2">
    <source>
        <dbReference type="EMBL" id="RBQ29481.1"/>
    </source>
</evidence>
<feature type="transmembrane region" description="Helical" evidence="1">
    <location>
        <begin position="125"/>
        <end position="141"/>
    </location>
</feature>
<dbReference type="EMBL" id="PDKB01000005">
    <property type="protein sequence ID" value="RBQ29481.1"/>
    <property type="molecule type" value="Genomic_DNA"/>
</dbReference>
<evidence type="ECO:0000256" key="1">
    <source>
        <dbReference type="SAM" id="Phobius"/>
    </source>
</evidence>